<dbReference type="InterPro" id="IPR008963">
    <property type="entry name" value="Purple_acid_Pase-like_N"/>
</dbReference>
<dbReference type="InterPro" id="IPR004843">
    <property type="entry name" value="Calcineurin-like_PHP"/>
</dbReference>
<dbReference type="Pfam" id="PF00149">
    <property type="entry name" value="Metallophos"/>
    <property type="match status" value="1"/>
</dbReference>
<evidence type="ECO:0000259" key="5">
    <source>
        <dbReference type="Pfam" id="PF00149"/>
    </source>
</evidence>
<evidence type="ECO:0000259" key="6">
    <source>
        <dbReference type="Pfam" id="PF16656"/>
    </source>
</evidence>
<keyword evidence="1 4" id="KW-0732">Signal</keyword>
<proteinExistence type="predicted"/>
<evidence type="ECO:0000256" key="1">
    <source>
        <dbReference type="ARBA" id="ARBA00022729"/>
    </source>
</evidence>
<organism evidence="7 8">
    <name type="scientific">Demequina muriae</name>
    <dbReference type="NCBI Taxonomy" id="3051664"/>
    <lineage>
        <taxon>Bacteria</taxon>
        <taxon>Bacillati</taxon>
        <taxon>Actinomycetota</taxon>
        <taxon>Actinomycetes</taxon>
        <taxon>Micrococcales</taxon>
        <taxon>Demequinaceae</taxon>
        <taxon>Demequina</taxon>
    </lineage>
</organism>
<gene>
    <name evidence="7" type="ORF">QQX02_00805</name>
</gene>
<dbReference type="SUPFAM" id="SSF49363">
    <property type="entry name" value="Purple acid phosphatase, N-terminal domain"/>
    <property type="match status" value="1"/>
</dbReference>
<feature type="domain" description="Calcineurin-like phosphoesterase" evidence="5">
    <location>
        <begin position="141"/>
        <end position="326"/>
    </location>
</feature>
<dbReference type="Pfam" id="PF16656">
    <property type="entry name" value="Pur_ac_phosph_N"/>
    <property type="match status" value="1"/>
</dbReference>
<dbReference type="Proteomes" id="UP001172708">
    <property type="component" value="Unassembled WGS sequence"/>
</dbReference>
<evidence type="ECO:0000313" key="8">
    <source>
        <dbReference type="Proteomes" id="UP001172708"/>
    </source>
</evidence>
<dbReference type="PANTHER" id="PTHR45867:SF3">
    <property type="entry name" value="ACID PHOSPHATASE TYPE 7"/>
    <property type="match status" value="1"/>
</dbReference>
<protein>
    <submittedName>
        <fullName evidence="7">Fibronectin type III domain-containing protein</fullName>
    </submittedName>
</protein>
<accession>A0ABT8GES6</accession>
<evidence type="ECO:0000256" key="3">
    <source>
        <dbReference type="SAM" id="Phobius"/>
    </source>
</evidence>
<sequence length="499" mass="52854">MAIAVRRPAAAIGAALLGALTLTTAATASADEDSPVTDTVLTVGADETQRNVAWYTPQEVTGSVQWAPASAVEGDSFPAADANEAETTSNGETHDGRYYHHATMEGLEESTDYVYRVGGGDDWSPTYEFSTGAFDSRDLEFLVVGDPQMGSSGDVAADQEGWNATLDTALEMFPDAAWVHSMGDQVEEPSNEDEYRALLAPGALRSVPFAFNRGNHDADSTAYATHFNLPGGEEADGYHWYRHGEVLVIGVDSNSFDVEAHDDFIAKVLAEQGEDAAWHIVTFHHPAFGLTEHSNTEEMVEFRETIAPVLSAHGIDLALMGHDHTYARSPLMEGRDPVESEDPGDLHPEEGQTLYLTVNSSSGSKYYPFATEDFIDAADSQGFDFAQVTWQEEVPSFSHVVVSGDEMTIETYRTDSGEAYDEVVLHRAGAPEPSASTSPSPSPSGSALSPSPTAEASADAGAEDGGLPAGAIAAVAVGALALAGGGVALWRRRSGGQEG</sequence>
<feature type="compositionally biased region" description="Low complexity" evidence="2">
    <location>
        <begin position="430"/>
        <end position="462"/>
    </location>
</feature>
<feature type="chain" id="PRO_5047374198" evidence="4">
    <location>
        <begin position="31"/>
        <end position="499"/>
    </location>
</feature>
<dbReference type="InterPro" id="IPR029052">
    <property type="entry name" value="Metallo-depent_PP-like"/>
</dbReference>
<dbReference type="PANTHER" id="PTHR45867">
    <property type="entry name" value="PURPLE ACID PHOSPHATASE"/>
    <property type="match status" value="1"/>
</dbReference>
<dbReference type="Gene3D" id="3.60.21.10">
    <property type="match status" value="1"/>
</dbReference>
<feature type="signal peptide" evidence="4">
    <location>
        <begin position="1"/>
        <end position="30"/>
    </location>
</feature>
<dbReference type="SUPFAM" id="SSF56300">
    <property type="entry name" value="Metallo-dependent phosphatases"/>
    <property type="match status" value="1"/>
</dbReference>
<evidence type="ECO:0000313" key="7">
    <source>
        <dbReference type="EMBL" id="MDN4479461.1"/>
    </source>
</evidence>
<keyword evidence="3" id="KW-0472">Membrane</keyword>
<name>A0ABT8GES6_9MICO</name>
<dbReference type="RefSeq" id="WP_301140604.1">
    <property type="nucleotide sequence ID" value="NZ_JAUHQA010000001.1"/>
</dbReference>
<evidence type="ECO:0000256" key="2">
    <source>
        <dbReference type="SAM" id="MobiDB-lite"/>
    </source>
</evidence>
<keyword evidence="8" id="KW-1185">Reference proteome</keyword>
<dbReference type="InterPro" id="IPR015914">
    <property type="entry name" value="PAPs_N"/>
</dbReference>
<dbReference type="Gene3D" id="2.60.40.380">
    <property type="entry name" value="Purple acid phosphatase-like, N-terminal"/>
    <property type="match status" value="1"/>
</dbReference>
<keyword evidence="3" id="KW-0812">Transmembrane</keyword>
<evidence type="ECO:0000256" key="4">
    <source>
        <dbReference type="SAM" id="SignalP"/>
    </source>
</evidence>
<reference evidence="7" key="1">
    <citation type="submission" date="2023-06" db="EMBL/GenBank/DDBJ databases">
        <title>Egi l300058.</title>
        <authorList>
            <person name="Gao L."/>
            <person name="Fang B.-Z."/>
            <person name="Li W.-J."/>
        </authorList>
    </citation>
    <scope>NUCLEOTIDE SEQUENCE</scope>
    <source>
        <strain evidence="7">EGI L300058</strain>
    </source>
</reference>
<keyword evidence="3" id="KW-1133">Transmembrane helix</keyword>
<feature type="transmembrane region" description="Helical" evidence="3">
    <location>
        <begin position="467"/>
        <end position="490"/>
    </location>
</feature>
<feature type="region of interest" description="Disordered" evidence="2">
    <location>
        <begin position="430"/>
        <end position="465"/>
    </location>
</feature>
<comment type="caution">
    <text evidence="7">The sequence shown here is derived from an EMBL/GenBank/DDBJ whole genome shotgun (WGS) entry which is preliminary data.</text>
</comment>
<feature type="domain" description="Purple acid phosphatase N-terminal" evidence="6">
    <location>
        <begin position="40"/>
        <end position="131"/>
    </location>
</feature>
<dbReference type="EMBL" id="JAUHQA010000001">
    <property type="protein sequence ID" value="MDN4479461.1"/>
    <property type="molecule type" value="Genomic_DNA"/>
</dbReference>